<dbReference type="PANTHER" id="PTHR21421:SF29">
    <property type="entry name" value="GUSTATORY RECEPTOR 5A FOR TREHALOSE-RELATED"/>
    <property type="match status" value="1"/>
</dbReference>
<feature type="transmembrane region" description="Helical" evidence="7">
    <location>
        <begin position="43"/>
        <end position="60"/>
    </location>
</feature>
<keyword evidence="5 7" id="KW-0472">Membrane</keyword>
<dbReference type="GO" id="GO:0005886">
    <property type="term" value="C:plasma membrane"/>
    <property type="evidence" value="ECO:0007669"/>
    <property type="project" value="UniProtKB-SubCell"/>
</dbReference>
<evidence type="ECO:0000256" key="7">
    <source>
        <dbReference type="SAM" id="Phobius"/>
    </source>
</evidence>
<evidence type="ECO:0000256" key="6">
    <source>
        <dbReference type="ARBA" id="ARBA00023170"/>
    </source>
</evidence>
<name>A0A9D4Q030_RHISA</name>
<evidence type="ECO:0008006" key="10">
    <source>
        <dbReference type="Google" id="ProtNLM"/>
    </source>
</evidence>
<feature type="transmembrane region" description="Helical" evidence="7">
    <location>
        <begin position="279"/>
        <end position="304"/>
    </location>
</feature>
<reference evidence="8" key="2">
    <citation type="submission" date="2021-09" db="EMBL/GenBank/DDBJ databases">
        <authorList>
            <person name="Jia N."/>
            <person name="Wang J."/>
            <person name="Shi W."/>
            <person name="Du L."/>
            <person name="Sun Y."/>
            <person name="Zhan W."/>
            <person name="Jiang J."/>
            <person name="Wang Q."/>
            <person name="Zhang B."/>
            <person name="Ji P."/>
            <person name="Sakyi L.B."/>
            <person name="Cui X."/>
            <person name="Yuan T."/>
            <person name="Jiang B."/>
            <person name="Yang W."/>
            <person name="Lam T.T.-Y."/>
            <person name="Chang Q."/>
            <person name="Ding S."/>
            <person name="Wang X."/>
            <person name="Zhu J."/>
            <person name="Ruan X."/>
            <person name="Zhao L."/>
            <person name="Wei J."/>
            <person name="Que T."/>
            <person name="Du C."/>
            <person name="Cheng J."/>
            <person name="Dai P."/>
            <person name="Han X."/>
            <person name="Huang E."/>
            <person name="Gao Y."/>
            <person name="Liu J."/>
            <person name="Shao H."/>
            <person name="Ye R."/>
            <person name="Li L."/>
            <person name="Wei W."/>
            <person name="Wang X."/>
            <person name="Wang C."/>
            <person name="Huo Q."/>
            <person name="Li W."/>
            <person name="Guo W."/>
            <person name="Chen H."/>
            <person name="Chen S."/>
            <person name="Zhou L."/>
            <person name="Zhou L."/>
            <person name="Ni X."/>
            <person name="Tian J."/>
            <person name="Zhou Y."/>
            <person name="Sheng Y."/>
            <person name="Liu T."/>
            <person name="Pan Y."/>
            <person name="Xia L."/>
            <person name="Li J."/>
            <person name="Zhao F."/>
            <person name="Cao W."/>
        </authorList>
    </citation>
    <scope>NUCLEOTIDE SEQUENCE</scope>
    <source>
        <strain evidence="8">Rsan-2018</strain>
        <tissue evidence="8">Larvae</tissue>
    </source>
</reference>
<keyword evidence="6" id="KW-0675">Receptor</keyword>
<keyword evidence="4 7" id="KW-1133">Transmembrane helix</keyword>
<organism evidence="8 9">
    <name type="scientific">Rhipicephalus sanguineus</name>
    <name type="common">Brown dog tick</name>
    <name type="synonym">Ixodes sanguineus</name>
    <dbReference type="NCBI Taxonomy" id="34632"/>
    <lineage>
        <taxon>Eukaryota</taxon>
        <taxon>Metazoa</taxon>
        <taxon>Ecdysozoa</taxon>
        <taxon>Arthropoda</taxon>
        <taxon>Chelicerata</taxon>
        <taxon>Arachnida</taxon>
        <taxon>Acari</taxon>
        <taxon>Parasitiformes</taxon>
        <taxon>Ixodida</taxon>
        <taxon>Ixodoidea</taxon>
        <taxon>Ixodidae</taxon>
        <taxon>Rhipicephalinae</taxon>
        <taxon>Rhipicephalus</taxon>
        <taxon>Rhipicephalus</taxon>
    </lineage>
</organism>
<feature type="transmembrane region" description="Helical" evidence="7">
    <location>
        <begin position="359"/>
        <end position="377"/>
    </location>
</feature>
<dbReference type="PANTHER" id="PTHR21421">
    <property type="entry name" value="GUSTATORY RECEPTOR"/>
    <property type="match status" value="1"/>
</dbReference>
<dbReference type="InterPro" id="IPR013604">
    <property type="entry name" value="7TM_chemorcpt"/>
</dbReference>
<keyword evidence="9" id="KW-1185">Reference proteome</keyword>
<feature type="transmembrane region" description="Helical" evidence="7">
    <location>
        <begin position="245"/>
        <end position="267"/>
    </location>
</feature>
<evidence type="ECO:0000256" key="4">
    <source>
        <dbReference type="ARBA" id="ARBA00022989"/>
    </source>
</evidence>
<sequence length="386" mass="44118">MTRRIQVKPVSIKAAHREDVFREIQAALNISGFLWDNKTRLKSCLNVLAITSLIAAHVYLLKCAVNYETLDFVLYGTRIVAASATCFVTALSNERHRQVIETLNEDANNLLPRRRVTRIRTLSRVLTGVSLMIVLGFFTPPTYITFFTNNRTTAPLFKRCLMYSEDLLFVVAIWYQLCFLPSLFVMVSHTIRELLSAQNNSLPRLFSRPVDTIISSPVPPLCHQLRAARVRREKIRKTFLECRSLYAPCLFFWYGMTFLGFCAELSAFTRQAESWVQRYYKILSCAHSWLTFWGVSLAANFVYVEGRKTWAVLQEASLRLPPAEHAADPTGEFAMFKEDVKEIPLAFTIAGFYKLTLKAAFSVFSCMLTYAFVWYQIGPASHTDGT</sequence>
<keyword evidence="3 7" id="KW-0812">Transmembrane</keyword>
<evidence type="ECO:0000313" key="8">
    <source>
        <dbReference type="EMBL" id="KAH7962042.1"/>
    </source>
</evidence>
<evidence type="ECO:0000256" key="2">
    <source>
        <dbReference type="ARBA" id="ARBA00022475"/>
    </source>
</evidence>
<keyword evidence="2" id="KW-1003">Cell membrane</keyword>
<protein>
    <recommendedName>
        <fullName evidence="10">Gustatory receptor</fullName>
    </recommendedName>
</protein>
<dbReference type="Proteomes" id="UP000821837">
    <property type="component" value="Chromosome 3"/>
</dbReference>
<dbReference type="GO" id="GO:0051606">
    <property type="term" value="P:detection of stimulus"/>
    <property type="evidence" value="ECO:0007669"/>
    <property type="project" value="UniProtKB-ARBA"/>
</dbReference>
<dbReference type="AlphaFoldDB" id="A0A9D4Q030"/>
<feature type="transmembrane region" description="Helical" evidence="7">
    <location>
        <begin position="167"/>
        <end position="187"/>
    </location>
</feature>
<dbReference type="GO" id="GO:0038023">
    <property type="term" value="F:signaling receptor activity"/>
    <property type="evidence" value="ECO:0007669"/>
    <property type="project" value="UniProtKB-ARBA"/>
</dbReference>
<comment type="caution">
    <text evidence="8">The sequence shown here is derived from an EMBL/GenBank/DDBJ whole genome shotgun (WGS) entry which is preliminary data.</text>
</comment>
<gene>
    <name evidence="8" type="ORF">HPB52_014015</name>
</gene>
<accession>A0A9D4Q030</accession>
<feature type="transmembrane region" description="Helical" evidence="7">
    <location>
        <begin position="72"/>
        <end position="91"/>
    </location>
</feature>
<reference evidence="8" key="1">
    <citation type="journal article" date="2020" name="Cell">
        <title>Large-Scale Comparative Analyses of Tick Genomes Elucidate Their Genetic Diversity and Vector Capacities.</title>
        <authorList>
            <consortium name="Tick Genome and Microbiome Consortium (TIGMIC)"/>
            <person name="Jia N."/>
            <person name="Wang J."/>
            <person name="Shi W."/>
            <person name="Du L."/>
            <person name="Sun Y."/>
            <person name="Zhan W."/>
            <person name="Jiang J.F."/>
            <person name="Wang Q."/>
            <person name="Zhang B."/>
            <person name="Ji P."/>
            <person name="Bell-Sakyi L."/>
            <person name="Cui X.M."/>
            <person name="Yuan T.T."/>
            <person name="Jiang B.G."/>
            <person name="Yang W.F."/>
            <person name="Lam T.T."/>
            <person name="Chang Q.C."/>
            <person name="Ding S.J."/>
            <person name="Wang X.J."/>
            <person name="Zhu J.G."/>
            <person name="Ruan X.D."/>
            <person name="Zhao L."/>
            <person name="Wei J.T."/>
            <person name="Ye R.Z."/>
            <person name="Que T.C."/>
            <person name="Du C.H."/>
            <person name="Zhou Y.H."/>
            <person name="Cheng J.X."/>
            <person name="Dai P.F."/>
            <person name="Guo W.B."/>
            <person name="Han X.H."/>
            <person name="Huang E.J."/>
            <person name="Li L.F."/>
            <person name="Wei W."/>
            <person name="Gao Y.C."/>
            <person name="Liu J.Z."/>
            <person name="Shao H.Z."/>
            <person name="Wang X."/>
            <person name="Wang C.C."/>
            <person name="Yang T.C."/>
            <person name="Huo Q.B."/>
            <person name="Li W."/>
            <person name="Chen H.Y."/>
            <person name="Chen S.E."/>
            <person name="Zhou L.G."/>
            <person name="Ni X.B."/>
            <person name="Tian J.H."/>
            <person name="Sheng Y."/>
            <person name="Liu T."/>
            <person name="Pan Y.S."/>
            <person name="Xia L.Y."/>
            <person name="Li J."/>
            <person name="Zhao F."/>
            <person name="Cao W.C."/>
        </authorList>
    </citation>
    <scope>NUCLEOTIDE SEQUENCE</scope>
    <source>
        <strain evidence="8">Rsan-2018</strain>
    </source>
</reference>
<evidence type="ECO:0000256" key="1">
    <source>
        <dbReference type="ARBA" id="ARBA00004651"/>
    </source>
</evidence>
<dbReference type="EMBL" id="JABSTV010001249">
    <property type="protein sequence ID" value="KAH7962042.1"/>
    <property type="molecule type" value="Genomic_DNA"/>
</dbReference>
<evidence type="ECO:0000256" key="3">
    <source>
        <dbReference type="ARBA" id="ARBA00022692"/>
    </source>
</evidence>
<feature type="transmembrane region" description="Helical" evidence="7">
    <location>
        <begin position="122"/>
        <end position="147"/>
    </location>
</feature>
<dbReference type="Pfam" id="PF08395">
    <property type="entry name" value="7tm_7"/>
    <property type="match status" value="1"/>
</dbReference>
<comment type="subcellular location">
    <subcellularLocation>
        <location evidence="1">Cell membrane</location>
        <topology evidence="1">Multi-pass membrane protein</topology>
    </subcellularLocation>
</comment>
<evidence type="ECO:0000313" key="9">
    <source>
        <dbReference type="Proteomes" id="UP000821837"/>
    </source>
</evidence>
<evidence type="ECO:0000256" key="5">
    <source>
        <dbReference type="ARBA" id="ARBA00023136"/>
    </source>
</evidence>
<proteinExistence type="predicted"/>
<dbReference type="GO" id="GO:0050909">
    <property type="term" value="P:sensory perception of taste"/>
    <property type="evidence" value="ECO:0007669"/>
    <property type="project" value="InterPro"/>
</dbReference>